<reference evidence="1 2" key="1">
    <citation type="submission" date="2018-09" db="EMBL/GenBank/DDBJ databases">
        <title>Whole genome based analysis of evolution and adaptive divergence in Indian and Brazilian strains of Azospirillum brasilense.</title>
        <authorList>
            <person name="Singh C."/>
            <person name="Tripathi A.K."/>
        </authorList>
    </citation>
    <scope>NUCLEOTIDE SEQUENCE [LARGE SCALE GENOMIC DNA]</scope>
    <source>
        <strain evidence="1 2">MTCC4036</strain>
    </source>
</reference>
<dbReference type="Proteomes" id="UP000298596">
    <property type="component" value="Chromosome"/>
</dbReference>
<dbReference type="EMBL" id="CP032330">
    <property type="protein sequence ID" value="QCO03020.1"/>
    <property type="molecule type" value="Genomic_DNA"/>
</dbReference>
<evidence type="ECO:0000313" key="1">
    <source>
        <dbReference type="EMBL" id="QCO03020.1"/>
    </source>
</evidence>
<gene>
    <name evidence="1" type="ORF">D3867_13965</name>
</gene>
<accession>A0A4D8Q5V1</accession>
<evidence type="ECO:0000313" key="2">
    <source>
        <dbReference type="Proteomes" id="UP000298596"/>
    </source>
</evidence>
<dbReference type="AlphaFoldDB" id="A0A4D8Q5V1"/>
<sequence>MTMTIDTKSLLAEVQANLRALDGCVGPHLFRRIEPEKFGTKYRCDHCRGTVTAQFVGAYRDGIKHAGGDPEAVTVER</sequence>
<protein>
    <submittedName>
        <fullName evidence="1">Uncharacterized protein</fullName>
    </submittedName>
</protein>
<proteinExistence type="predicted"/>
<organism evidence="1 2">
    <name type="scientific">Azospirillum brasilense</name>
    <dbReference type="NCBI Taxonomy" id="192"/>
    <lineage>
        <taxon>Bacteria</taxon>
        <taxon>Pseudomonadati</taxon>
        <taxon>Pseudomonadota</taxon>
        <taxon>Alphaproteobacteria</taxon>
        <taxon>Rhodospirillales</taxon>
        <taxon>Azospirillaceae</taxon>
        <taxon>Azospirillum</taxon>
    </lineage>
</organism>
<name>A0A4D8Q5V1_AZOBR</name>